<name>A0A679FVJ6_9BACL</name>
<dbReference type="AlphaFoldDB" id="A0A679FVJ6"/>
<sequence length="93" mass="10382">MTDKKQRVRQARSLRRVVRGVDLPTSVKLVRLVQNGDWSGFVSLLSTKGFFVDSDFQMDPCDVCGFHTVGKLYVKKGGRVVGVLDYHDGVVLP</sequence>
<gene>
    <name evidence="1" type="ORF">GsuE55_38220</name>
</gene>
<dbReference type="EMBL" id="AP022558">
    <property type="protein sequence ID" value="BBW98989.1"/>
    <property type="molecule type" value="Genomic_DNA"/>
</dbReference>
<organism evidence="1 2">
    <name type="scientific">Geobacillus subterraneus</name>
    <dbReference type="NCBI Taxonomy" id="129338"/>
    <lineage>
        <taxon>Bacteria</taxon>
        <taxon>Bacillati</taxon>
        <taxon>Bacillota</taxon>
        <taxon>Bacilli</taxon>
        <taxon>Bacillales</taxon>
        <taxon>Anoxybacillaceae</taxon>
        <taxon>Geobacillus</taxon>
    </lineage>
</organism>
<evidence type="ECO:0000313" key="2">
    <source>
        <dbReference type="Proteomes" id="UP000501421"/>
    </source>
</evidence>
<accession>A0A679FVJ6</accession>
<geneLocation type="plasmid" evidence="1 2">
    <name>pGspE55-1</name>
</geneLocation>
<proteinExistence type="predicted"/>
<keyword evidence="1" id="KW-0614">Plasmid</keyword>
<keyword evidence="2" id="KW-1185">Reference proteome</keyword>
<protein>
    <submittedName>
        <fullName evidence="1">Uncharacterized protein</fullName>
    </submittedName>
</protein>
<dbReference type="Proteomes" id="UP000501421">
    <property type="component" value="Plasmid pGspE55-1"/>
</dbReference>
<reference evidence="2" key="1">
    <citation type="journal article" date="2020" name="Microbiol. Resour. Announc.">
        <title>Complete Genome Sequence of Geobacillus sp. Strain E55-1, Isolated from Mine Geyser in Japan.</title>
        <authorList>
            <person name="Miyazaki K."/>
            <person name="Hase E."/>
            <person name="Tokito N."/>
        </authorList>
    </citation>
    <scope>NUCLEOTIDE SEQUENCE [LARGE SCALE GENOMIC DNA]</scope>
    <source>
        <strain evidence="2">E55-1</strain>
        <plasmid evidence="2">pGspE55-1</plasmid>
    </source>
</reference>
<dbReference type="RefSeq" id="WP_172418957.1">
    <property type="nucleotide sequence ID" value="NZ_AP022558.1"/>
</dbReference>
<evidence type="ECO:0000313" key="1">
    <source>
        <dbReference type="EMBL" id="BBW98989.1"/>
    </source>
</evidence>